<feature type="compositionally biased region" description="Basic and acidic residues" evidence="1">
    <location>
        <begin position="239"/>
        <end position="260"/>
    </location>
</feature>
<feature type="region of interest" description="Disordered" evidence="1">
    <location>
        <begin position="337"/>
        <end position="356"/>
    </location>
</feature>
<gene>
    <name evidence="2" type="ORF">LSTR_LSTR005960</name>
</gene>
<accession>A0A482WFR8</accession>
<evidence type="ECO:0000256" key="1">
    <source>
        <dbReference type="SAM" id="MobiDB-lite"/>
    </source>
</evidence>
<evidence type="ECO:0000313" key="3">
    <source>
        <dbReference type="Proteomes" id="UP000291343"/>
    </source>
</evidence>
<name>A0A482WFR8_LAOST</name>
<proteinExistence type="predicted"/>
<keyword evidence="3" id="KW-1185">Reference proteome</keyword>
<feature type="region of interest" description="Disordered" evidence="1">
    <location>
        <begin position="171"/>
        <end position="192"/>
    </location>
</feature>
<dbReference type="AlphaFoldDB" id="A0A482WFR8"/>
<dbReference type="InParanoid" id="A0A482WFR8"/>
<protein>
    <submittedName>
        <fullName evidence="2">Uncharacterized protein</fullName>
    </submittedName>
</protein>
<evidence type="ECO:0000313" key="2">
    <source>
        <dbReference type="EMBL" id="RZF32056.1"/>
    </source>
</evidence>
<comment type="caution">
    <text evidence="2">The sequence shown here is derived from an EMBL/GenBank/DDBJ whole genome shotgun (WGS) entry which is preliminary data.</text>
</comment>
<dbReference type="Proteomes" id="UP000291343">
    <property type="component" value="Unassembled WGS sequence"/>
</dbReference>
<feature type="region of interest" description="Disordered" evidence="1">
    <location>
        <begin position="239"/>
        <end position="303"/>
    </location>
</feature>
<sequence>MGEYFEETMETEILKETETEIHHRMEEYFEETMESYLHYSIFPQPEKHVLDKPGFNLMRNVELTKENQLRVNVMKPLIVGKNIEYLYNNTELKSILDYIIVETLKRCPPNPGAYLAELFSDEVIEEKLKKQNNLYKRRIGTKQADQLLFSLDNVTDWRKVLEELDREEGGDHGWIDKGELNEEREENQNEKEWIDEDSTGVEEKVVEAVKRISKEEEWKVQDGDYKKEEDRTIEGIRKTSKEEELIGGEDRVEKGEDRKKGIIKSTMNEQRIGAEETGRKDEKGRKNKEEELEELHKEDPKEQIEYVEREKQQEEEEELFESFFNGTVFDDEFNYFDFSDSDSDSKQQNIFLKDTT</sequence>
<reference evidence="2 3" key="1">
    <citation type="journal article" date="2017" name="Gigascience">
        <title>Genome sequence of the small brown planthopper, Laodelphax striatellus.</title>
        <authorList>
            <person name="Zhu J."/>
            <person name="Jiang F."/>
            <person name="Wang X."/>
            <person name="Yang P."/>
            <person name="Bao Y."/>
            <person name="Zhao W."/>
            <person name="Wang W."/>
            <person name="Lu H."/>
            <person name="Wang Q."/>
            <person name="Cui N."/>
            <person name="Li J."/>
            <person name="Chen X."/>
            <person name="Luo L."/>
            <person name="Yu J."/>
            <person name="Kang L."/>
            <person name="Cui F."/>
        </authorList>
    </citation>
    <scope>NUCLEOTIDE SEQUENCE [LARGE SCALE GENOMIC DNA]</scope>
    <source>
        <strain evidence="2">Lst14</strain>
    </source>
</reference>
<dbReference type="EMBL" id="QKKF02037604">
    <property type="protein sequence ID" value="RZF32056.1"/>
    <property type="molecule type" value="Genomic_DNA"/>
</dbReference>
<feature type="compositionally biased region" description="Basic and acidic residues" evidence="1">
    <location>
        <begin position="272"/>
        <end position="303"/>
    </location>
</feature>
<organism evidence="2 3">
    <name type="scientific">Laodelphax striatellus</name>
    <name type="common">Small brown planthopper</name>
    <name type="synonym">Delphax striatella</name>
    <dbReference type="NCBI Taxonomy" id="195883"/>
    <lineage>
        <taxon>Eukaryota</taxon>
        <taxon>Metazoa</taxon>
        <taxon>Ecdysozoa</taxon>
        <taxon>Arthropoda</taxon>
        <taxon>Hexapoda</taxon>
        <taxon>Insecta</taxon>
        <taxon>Pterygota</taxon>
        <taxon>Neoptera</taxon>
        <taxon>Paraneoptera</taxon>
        <taxon>Hemiptera</taxon>
        <taxon>Auchenorrhyncha</taxon>
        <taxon>Fulgoroidea</taxon>
        <taxon>Delphacidae</taxon>
        <taxon>Criomorphinae</taxon>
        <taxon>Laodelphax</taxon>
    </lineage>
</organism>
<dbReference type="OrthoDB" id="10625322at2759"/>